<name>A0A517VU06_9PLAN</name>
<proteinExistence type="predicted"/>
<accession>A0A517VU06</accession>
<sequence length="482" mass="54708" precursor="true">MKQPQRSHTSCWTTPIALILPMCIANVSTAQSTSDSIKDEISYTNEIRPIVNNFCATCHAGDDPEGEFVLTSYEDVRKHVEKGELLKRINDAQDPMPQSGLLPKYMRRLFQIWADNGYVNQGKNNRGKAQPDYGKFTPPKITPVDINEKGFDLLKNMQGHWVGSMKLMGQDFDWFAFDYRAIAPSHVHGIFEAGTLGNLFTSFFVTNFNGKRTIMARNGGILNGIYRTSYFVLDKVEYGRNGSYYRLVDAYGGNDIMWMELTFFGNQIEFNSYTSRFGLITPPKLHMSFQAKRMHPELAAQAAKTVGFPKNVIDFDLSKGLPKPNWGEDVPQTSASYIWEEKGKSLIELGKIAKDPYRIDQMPHLSQLSVEIHRTELTKGKKLHLYLSNRALTDKQGKFITQFGYIREDLLDGLLAFPEISSKENHFTFTYLHPGKYFLTVIADMDADGYPSPGDITHSRTQVVVKPKSHTKVVIKNLNVRN</sequence>
<feature type="signal peptide" evidence="1">
    <location>
        <begin position="1"/>
        <end position="30"/>
    </location>
</feature>
<feature type="chain" id="PRO_5021867377" description="Cytochrome c domain-containing protein" evidence="1">
    <location>
        <begin position="31"/>
        <end position="482"/>
    </location>
</feature>
<dbReference type="EMBL" id="CP037920">
    <property type="protein sequence ID" value="QDT96493.1"/>
    <property type="molecule type" value="Genomic_DNA"/>
</dbReference>
<dbReference type="KEGG" id="gaw:V144x_19500"/>
<dbReference type="Proteomes" id="UP000318704">
    <property type="component" value="Chromosome"/>
</dbReference>
<organism evidence="2 3">
    <name type="scientific">Gimesia aquarii</name>
    <dbReference type="NCBI Taxonomy" id="2527964"/>
    <lineage>
        <taxon>Bacteria</taxon>
        <taxon>Pseudomonadati</taxon>
        <taxon>Planctomycetota</taxon>
        <taxon>Planctomycetia</taxon>
        <taxon>Planctomycetales</taxon>
        <taxon>Planctomycetaceae</taxon>
        <taxon>Gimesia</taxon>
    </lineage>
</organism>
<dbReference type="AlphaFoldDB" id="A0A517VU06"/>
<reference evidence="2 3" key="1">
    <citation type="submission" date="2019-03" db="EMBL/GenBank/DDBJ databases">
        <title>Deep-cultivation of Planctomycetes and their phenomic and genomic characterization uncovers novel biology.</title>
        <authorList>
            <person name="Wiegand S."/>
            <person name="Jogler M."/>
            <person name="Boedeker C."/>
            <person name="Pinto D."/>
            <person name="Vollmers J."/>
            <person name="Rivas-Marin E."/>
            <person name="Kohn T."/>
            <person name="Peeters S.H."/>
            <person name="Heuer A."/>
            <person name="Rast P."/>
            <person name="Oberbeckmann S."/>
            <person name="Bunk B."/>
            <person name="Jeske O."/>
            <person name="Meyerdierks A."/>
            <person name="Storesund J.E."/>
            <person name="Kallscheuer N."/>
            <person name="Luecker S."/>
            <person name="Lage O.M."/>
            <person name="Pohl T."/>
            <person name="Merkel B.J."/>
            <person name="Hornburger P."/>
            <person name="Mueller R.-W."/>
            <person name="Bruemmer F."/>
            <person name="Labrenz M."/>
            <person name="Spormann A.M."/>
            <person name="Op den Camp H."/>
            <person name="Overmann J."/>
            <person name="Amann R."/>
            <person name="Jetten M.S.M."/>
            <person name="Mascher T."/>
            <person name="Medema M.H."/>
            <person name="Devos D.P."/>
            <person name="Kaster A.-K."/>
            <person name="Ovreas L."/>
            <person name="Rohde M."/>
            <person name="Galperin M.Y."/>
            <person name="Jogler C."/>
        </authorList>
    </citation>
    <scope>NUCLEOTIDE SEQUENCE [LARGE SCALE GENOMIC DNA]</scope>
    <source>
        <strain evidence="2 3">V144</strain>
    </source>
</reference>
<evidence type="ECO:0000313" key="3">
    <source>
        <dbReference type="Proteomes" id="UP000318704"/>
    </source>
</evidence>
<dbReference type="RefSeq" id="WP_144984715.1">
    <property type="nucleotide sequence ID" value="NZ_CP037920.1"/>
</dbReference>
<gene>
    <name evidence="2" type="ORF">V144x_19500</name>
</gene>
<evidence type="ECO:0000256" key="1">
    <source>
        <dbReference type="SAM" id="SignalP"/>
    </source>
</evidence>
<evidence type="ECO:0008006" key="4">
    <source>
        <dbReference type="Google" id="ProtNLM"/>
    </source>
</evidence>
<keyword evidence="1" id="KW-0732">Signal</keyword>
<evidence type="ECO:0000313" key="2">
    <source>
        <dbReference type="EMBL" id="QDT96493.1"/>
    </source>
</evidence>
<protein>
    <recommendedName>
        <fullName evidence="4">Cytochrome c domain-containing protein</fullName>
    </recommendedName>
</protein>